<dbReference type="Gene3D" id="2.40.40.20">
    <property type="match status" value="1"/>
</dbReference>
<dbReference type="GO" id="GO:0043546">
    <property type="term" value="F:molybdopterin cofactor binding"/>
    <property type="evidence" value="ECO:0007669"/>
    <property type="project" value="InterPro"/>
</dbReference>
<dbReference type="GO" id="GO:0016491">
    <property type="term" value="F:oxidoreductase activity"/>
    <property type="evidence" value="ECO:0007669"/>
    <property type="project" value="InterPro"/>
</dbReference>
<dbReference type="SUPFAM" id="SSF50692">
    <property type="entry name" value="ADC-like"/>
    <property type="match status" value="1"/>
</dbReference>
<dbReference type="InterPro" id="IPR009010">
    <property type="entry name" value="Asp_de-COase-like_dom_sf"/>
</dbReference>
<dbReference type="Proteomes" id="UP000216063">
    <property type="component" value="Unassembled WGS sequence"/>
</dbReference>
<keyword evidence="4" id="KW-0408">Iron</keyword>
<comment type="caution">
    <text evidence="7">The sequence shown here is derived from an EMBL/GenBank/DDBJ whole genome shotgun (WGS) entry which is preliminary data.</text>
</comment>
<sequence>MHTVRSFCRVCTSVCGILVDVEGDEVIRVRGDKDHPFSQGYTCGKGRALPQLHHHPDRLEQPQMRVDGQLQDTSWHTCLDDLATRLKAIIDEHGPSAVGFYFSTMESAGFRMAEALHAAIGTPAKFSPLTIDGTAKPLISDLVGGFMGLSGRTDLDNCDFLMLVGVNPVVSHGHAISMPNPTGTVRDIAKRGQVWVIDPRRTETARLATGHLAPRPSTDHAVLAYLVREILIDGRKPDVPVQGLEELTAAVEPFTLEHTASLTDVPGHELARLATAVREAGCVAIETGTGVTMTADRGNVTQWLAWVLMILTGAMNRPGGTWFHPGFAYQLEVFGDLLPITPVEGSFGPGPRSRPEAQAFINEWPCAVLPDEVAAGNIRALINVGGSLVTCMPETGKLIPALQNLEVFATTEIINNETTQLATHVLPTKDPLERSDITLHDVLSSRVSVQYTPPVVAPVGERRSMWWVFAELGRRLGYDMGNLGDPDTSTDDDVLAVLLAGARSTFDDVAATGWAEAPQPLPAPWVDEHIERMGGWRLAPPLLVDQLTALQPASAPLMMVPRRQRNKLNGQLDFLGERADILISPADGEAAGIVNGQPVTVRSASGELTGVAKVDDSIRRGVVSIPHGHHDANVNRLTNKDDIDRVTGMVRYSGIPVSLHPG</sequence>
<gene>
    <name evidence="7" type="ORF">CG716_26500</name>
</gene>
<dbReference type="EMBL" id="NOZR01000032">
    <property type="protein sequence ID" value="OYN75107.1"/>
    <property type="molecule type" value="Genomic_DNA"/>
</dbReference>
<organism evidence="7 8">
    <name type="scientific">Mycolicibacterium sphagni</name>
    <dbReference type="NCBI Taxonomy" id="1786"/>
    <lineage>
        <taxon>Bacteria</taxon>
        <taxon>Bacillati</taxon>
        <taxon>Actinomycetota</taxon>
        <taxon>Actinomycetes</taxon>
        <taxon>Mycobacteriales</taxon>
        <taxon>Mycobacteriaceae</taxon>
        <taxon>Mycolicibacterium</taxon>
    </lineage>
</organism>
<dbReference type="SUPFAM" id="SSF53706">
    <property type="entry name" value="Formate dehydrogenase/DMSO reductase, domains 1-3"/>
    <property type="match status" value="1"/>
</dbReference>
<dbReference type="AlphaFoldDB" id="A0A255D6Y7"/>
<dbReference type="InterPro" id="IPR006657">
    <property type="entry name" value="MoPterin_dinucl-bd_dom"/>
</dbReference>
<dbReference type="InterPro" id="IPR027467">
    <property type="entry name" value="MopterinOxRdtase_cofactor_BS"/>
</dbReference>
<dbReference type="Pfam" id="PF00384">
    <property type="entry name" value="Molybdopterin"/>
    <property type="match status" value="1"/>
</dbReference>
<dbReference type="GO" id="GO:0046872">
    <property type="term" value="F:metal ion binding"/>
    <property type="evidence" value="ECO:0007669"/>
    <property type="project" value="UniProtKB-KW"/>
</dbReference>
<evidence type="ECO:0000256" key="4">
    <source>
        <dbReference type="ARBA" id="ARBA00023004"/>
    </source>
</evidence>
<dbReference type="Pfam" id="PF01568">
    <property type="entry name" value="Molydop_binding"/>
    <property type="match status" value="1"/>
</dbReference>
<dbReference type="InterPro" id="IPR050612">
    <property type="entry name" value="Prok_Mopterin_Oxidored"/>
</dbReference>
<protein>
    <submittedName>
        <fullName evidence="7">Molybdopterin oxidoreductase</fullName>
    </submittedName>
</protein>
<keyword evidence="3" id="KW-0479">Metal-binding</keyword>
<evidence type="ECO:0000256" key="1">
    <source>
        <dbReference type="ARBA" id="ARBA00010312"/>
    </source>
</evidence>
<evidence type="ECO:0000256" key="2">
    <source>
        <dbReference type="ARBA" id="ARBA00022485"/>
    </source>
</evidence>
<evidence type="ECO:0000259" key="6">
    <source>
        <dbReference type="PROSITE" id="PS51669"/>
    </source>
</evidence>
<accession>A0A255D6Y7</accession>
<keyword evidence="8" id="KW-1185">Reference proteome</keyword>
<proteinExistence type="inferred from homology"/>
<dbReference type="RefSeq" id="WP_094484121.1">
    <property type="nucleotide sequence ID" value="NZ_NOZR01000032.1"/>
</dbReference>
<dbReference type="PROSITE" id="PS51669">
    <property type="entry name" value="4FE4S_MOW_BIS_MGD"/>
    <property type="match status" value="1"/>
</dbReference>
<dbReference type="Pfam" id="PF04879">
    <property type="entry name" value="Molybdop_Fe4S4"/>
    <property type="match status" value="1"/>
</dbReference>
<reference evidence="7 8" key="1">
    <citation type="submission" date="2017-07" db="EMBL/GenBank/DDBJ databases">
        <title>The new phylogeny of genus Mycobacterium.</title>
        <authorList>
            <person name="Tortoli E."/>
            <person name="Trovato A."/>
            <person name="Cirillo D.M."/>
        </authorList>
    </citation>
    <scope>NUCLEOTIDE SEQUENCE [LARGE SCALE GENOMIC DNA]</scope>
    <source>
        <strain evidence="7 8">ATCC 33027</strain>
    </source>
</reference>
<evidence type="ECO:0000256" key="3">
    <source>
        <dbReference type="ARBA" id="ARBA00022723"/>
    </source>
</evidence>
<comment type="similarity">
    <text evidence="1">Belongs to the prokaryotic molybdopterin-containing oxidoreductase family.</text>
</comment>
<evidence type="ECO:0000256" key="5">
    <source>
        <dbReference type="ARBA" id="ARBA00023014"/>
    </source>
</evidence>
<dbReference type="InterPro" id="IPR006963">
    <property type="entry name" value="Mopterin_OxRdtase_4Fe-4S_dom"/>
</dbReference>
<evidence type="ECO:0000313" key="8">
    <source>
        <dbReference type="Proteomes" id="UP000216063"/>
    </source>
</evidence>
<dbReference type="Gene3D" id="3.40.50.740">
    <property type="match status" value="1"/>
</dbReference>
<dbReference type="Gene3D" id="3.40.228.10">
    <property type="entry name" value="Dimethylsulfoxide Reductase, domain 2"/>
    <property type="match status" value="1"/>
</dbReference>
<keyword evidence="2" id="KW-0004">4Fe-4S</keyword>
<name>A0A255D6Y7_9MYCO</name>
<dbReference type="GO" id="GO:0051539">
    <property type="term" value="F:4 iron, 4 sulfur cluster binding"/>
    <property type="evidence" value="ECO:0007669"/>
    <property type="project" value="UniProtKB-KW"/>
</dbReference>
<dbReference type="PANTHER" id="PTHR43742:SF6">
    <property type="entry name" value="OXIDOREDUCTASE YYAE-RELATED"/>
    <property type="match status" value="1"/>
</dbReference>
<dbReference type="PANTHER" id="PTHR43742">
    <property type="entry name" value="TRIMETHYLAMINE-N-OXIDE REDUCTASE"/>
    <property type="match status" value="1"/>
</dbReference>
<feature type="domain" description="4Fe-4S Mo/W bis-MGD-type" evidence="6">
    <location>
        <begin position="1"/>
        <end position="57"/>
    </location>
</feature>
<dbReference type="PROSITE" id="PS00551">
    <property type="entry name" value="MOLYBDOPTERIN_PROK_1"/>
    <property type="match status" value="1"/>
</dbReference>
<dbReference type="OrthoDB" id="7376058at2"/>
<dbReference type="SMART" id="SM00926">
    <property type="entry name" value="Molybdop_Fe4S4"/>
    <property type="match status" value="1"/>
</dbReference>
<evidence type="ECO:0000313" key="7">
    <source>
        <dbReference type="EMBL" id="OYN75107.1"/>
    </source>
</evidence>
<dbReference type="Gene3D" id="2.20.25.90">
    <property type="entry name" value="ADC-like domains"/>
    <property type="match status" value="1"/>
</dbReference>
<keyword evidence="5" id="KW-0411">Iron-sulfur</keyword>
<dbReference type="InterPro" id="IPR006656">
    <property type="entry name" value="Mopterin_OxRdtase"/>
</dbReference>